<feature type="non-terminal residue" evidence="2">
    <location>
        <position position="107"/>
    </location>
</feature>
<accession>A0A8T0NGM9</accession>
<name>A0A8T0NGM9_PANVG</name>
<gene>
    <name evidence="2" type="ORF">PVAP13_9KG132685</name>
</gene>
<sequence length="107" mass="11402">ILAPRNSSPRLAPDTAAAYTSRAASRAPPSRLRSSAPTTHLPARDPGPPPTHPIPSRGDRDPHSCRALTAGTRTARRPPSPPSSKSLPRARASPTTPLRTAPHWVWT</sequence>
<dbReference type="AlphaFoldDB" id="A0A8T0NGM9"/>
<evidence type="ECO:0000256" key="1">
    <source>
        <dbReference type="SAM" id="MobiDB-lite"/>
    </source>
</evidence>
<evidence type="ECO:0000313" key="2">
    <source>
        <dbReference type="EMBL" id="KAG2548028.1"/>
    </source>
</evidence>
<dbReference type="Proteomes" id="UP000823388">
    <property type="component" value="Chromosome 9K"/>
</dbReference>
<feature type="compositionally biased region" description="Low complexity" evidence="1">
    <location>
        <begin position="12"/>
        <end position="39"/>
    </location>
</feature>
<dbReference type="EMBL" id="CM029053">
    <property type="protein sequence ID" value="KAG2548028.1"/>
    <property type="molecule type" value="Genomic_DNA"/>
</dbReference>
<comment type="caution">
    <text evidence="2">The sequence shown here is derived from an EMBL/GenBank/DDBJ whole genome shotgun (WGS) entry which is preliminary data.</text>
</comment>
<feature type="compositionally biased region" description="Low complexity" evidence="1">
    <location>
        <begin position="83"/>
        <end position="94"/>
    </location>
</feature>
<feature type="non-terminal residue" evidence="2">
    <location>
        <position position="1"/>
    </location>
</feature>
<reference evidence="2" key="1">
    <citation type="submission" date="2020-05" db="EMBL/GenBank/DDBJ databases">
        <title>WGS assembly of Panicum virgatum.</title>
        <authorList>
            <person name="Lovell J.T."/>
            <person name="Jenkins J."/>
            <person name="Shu S."/>
            <person name="Juenger T.E."/>
            <person name="Schmutz J."/>
        </authorList>
    </citation>
    <scope>NUCLEOTIDE SEQUENCE</scope>
    <source>
        <strain evidence="2">AP13</strain>
    </source>
</reference>
<feature type="region of interest" description="Disordered" evidence="1">
    <location>
        <begin position="1"/>
        <end position="107"/>
    </location>
</feature>
<evidence type="ECO:0000313" key="3">
    <source>
        <dbReference type="Proteomes" id="UP000823388"/>
    </source>
</evidence>
<protein>
    <submittedName>
        <fullName evidence="2">Uncharacterized protein</fullName>
    </submittedName>
</protein>
<keyword evidence="3" id="KW-1185">Reference proteome</keyword>
<proteinExistence type="predicted"/>
<organism evidence="2 3">
    <name type="scientific">Panicum virgatum</name>
    <name type="common">Blackwell switchgrass</name>
    <dbReference type="NCBI Taxonomy" id="38727"/>
    <lineage>
        <taxon>Eukaryota</taxon>
        <taxon>Viridiplantae</taxon>
        <taxon>Streptophyta</taxon>
        <taxon>Embryophyta</taxon>
        <taxon>Tracheophyta</taxon>
        <taxon>Spermatophyta</taxon>
        <taxon>Magnoliopsida</taxon>
        <taxon>Liliopsida</taxon>
        <taxon>Poales</taxon>
        <taxon>Poaceae</taxon>
        <taxon>PACMAD clade</taxon>
        <taxon>Panicoideae</taxon>
        <taxon>Panicodae</taxon>
        <taxon>Paniceae</taxon>
        <taxon>Panicinae</taxon>
        <taxon>Panicum</taxon>
        <taxon>Panicum sect. Hiantes</taxon>
    </lineage>
</organism>